<keyword evidence="4" id="KW-0560">Oxidoreductase</keyword>
<proteinExistence type="inferred from homology"/>
<organism evidence="6 7">
    <name type="scientific">Diaporthe eres</name>
    <name type="common">Phomopsis oblonga</name>
    <dbReference type="NCBI Taxonomy" id="83184"/>
    <lineage>
        <taxon>Eukaryota</taxon>
        <taxon>Fungi</taxon>
        <taxon>Dikarya</taxon>
        <taxon>Ascomycota</taxon>
        <taxon>Pezizomycotina</taxon>
        <taxon>Sordariomycetes</taxon>
        <taxon>Sordariomycetidae</taxon>
        <taxon>Diaporthales</taxon>
        <taxon>Diaporthaceae</taxon>
        <taxon>Diaporthe</taxon>
        <taxon>Diaporthe eres species complex</taxon>
    </lineage>
</organism>
<reference evidence="6 7" key="1">
    <citation type="submission" date="2024-02" db="EMBL/GenBank/DDBJ databases">
        <title>De novo assembly and annotation of 12 fungi associated with fruit tree decline syndrome in Ontario, Canada.</title>
        <authorList>
            <person name="Sulman M."/>
            <person name="Ellouze W."/>
            <person name="Ilyukhin E."/>
        </authorList>
    </citation>
    <scope>NUCLEOTIDE SEQUENCE [LARGE SCALE GENOMIC DNA]</scope>
    <source>
        <strain evidence="6 7">M169</strain>
    </source>
</reference>
<keyword evidence="3" id="KW-0479">Metal-binding</keyword>
<dbReference type="PANTHER" id="PTHR10543:SF89">
    <property type="entry name" value="CAROTENOID 9,10(9',10')-CLEAVAGE DIOXYGENASE 1"/>
    <property type="match status" value="1"/>
</dbReference>
<dbReference type="Proteomes" id="UP001430848">
    <property type="component" value="Unassembled WGS sequence"/>
</dbReference>
<comment type="caution">
    <text evidence="6">The sequence shown here is derived from an EMBL/GenBank/DDBJ whole genome shotgun (WGS) entry which is preliminary data.</text>
</comment>
<dbReference type="Pfam" id="PF03055">
    <property type="entry name" value="RPE65"/>
    <property type="match status" value="1"/>
</dbReference>
<evidence type="ECO:0000256" key="5">
    <source>
        <dbReference type="ARBA" id="ARBA00023004"/>
    </source>
</evidence>
<name>A0ABR1PCC4_DIAER</name>
<evidence type="ECO:0000256" key="4">
    <source>
        <dbReference type="ARBA" id="ARBA00023002"/>
    </source>
</evidence>
<evidence type="ECO:0000256" key="1">
    <source>
        <dbReference type="ARBA" id="ARBA00001954"/>
    </source>
</evidence>
<evidence type="ECO:0008006" key="8">
    <source>
        <dbReference type="Google" id="ProtNLM"/>
    </source>
</evidence>
<dbReference type="InterPro" id="IPR004294">
    <property type="entry name" value="Carotenoid_Oase"/>
</dbReference>
<keyword evidence="5" id="KW-0408">Iron</keyword>
<evidence type="ECO:0000256" key="3">
    <source>
        <dbReference type="ARBA" id="ARBA00022723"/>
    </source>
</evidence>
<sequence>MAKSKTGIKEAFDKLEYNNSEDNYPQNSFFKGLEAPSRFEAEVYNCIIRGTIPPQIDGTFYRVMPDTVWAPRCEDDIFINGDGAIDAVRIRDGHADFKQRYVRSQKFLVERAARKALFGQWRNIWTDDPRVRHMDHASGNTHVVLYDKQLLAMKEDGLPYAMDPDTLETKAHPKIDPSTGELITMGYAAKGEGSPDVAYYLFDKHGKKLEECWFQAPYVGVMHDIAATDKWIIFTLNPLANVPEDLLKAGHKVYGWDETKSLCLGILPRRNPKPEMVKWFEYKNAFVGHTSNAFDGEDGCIYFDAPVTNYNLFWFFPPIGQDMASAPSSKPPKDGALSHLMRFKLDPNSTEKTLKPTVLVDVDGELPRIDSRYETKPYKYVFIAMHDPNTDDAPVGGAFNSLAKANVEDGTYEYWSAGKDVALGEVAFVARSKDAPEGDGYALSVVNRRDTMLSQVVVVDTAKMAEGPVAIIELPFRLRSGIHGTWVMADELATDKDLCDMTGVTDEMRKEFGKPSLNRMVGINGTNSTNGNTH</sequence>
<gene>
    <name evidence="6" type="ORF">SLS63_004864</name>
</gene>
<protein>
    <recommendedName>
        <fullName evidence="8">Carotenoid oxygenase</fullName>
    </recommendedName>
</protein>
<dbReference type="EMBL" id="JAKNSF020000019">
    <property type="protein sequence ID" value="KAK7732609.1"/>
    <property type="molecule type" value="Genomic_DNA"/>
</dbReference>
<evidence type="ECO:0000313" key="7">
    <source>
        <dbReference type="Proteomes" id="UP001430848"/>
    </source>
</evidence>
<comment type="cofactor">
    <cofactor evidence="1">
        <name>Fe(2+)</name>
        <dbReference type="ChEBI" id="CHEBI:29033"/>
    </cofactor>
</comment>
<evidence type="ECO:0000256" key="2">
    <source>
        <dbReference type="ARBA" id="ARBA00006787"/>
    </source>
</evidence>
<accession>A0ABR1PCC4</accession>
<evidence type="ECO:0000313" key="6">
    <source>
        <dbReference type="EMBL" id="KAK7732609.1"/>
    </source>
</evidence>
<dbReference type="PANTHER" id="PTHR10543">
    <property type="entry name" value="BETA-CAROTENE DIOXYGENASE"/>
    <property type="match status" value="1"/>
</dbReference>
<keyword evidence="7" id="KW-1185">Reference proteome</keyword>
<comment type="similarity">
    <text evidence="2">Belongs to the carotenoid oxygenase family.</text>
</comment>